<dbReference type="InterPro" id="IPR013815">
    <property type="entry name" value="ATP_grasp_subdomain_1"/>
</dbReference>
<keyword evidence="7" id="KW-1185">Reference proteome</keyword>
<evidence type="ECO:0000256" key="2">
    <source>
        <dbReference type="ARBA" id="ARBA00022741"/>
    </source>
</evidence>
<evidence type="ECO:0000259" key="5">
    <source>
        <dbReference type="PROSITE" id="PS50975"/>
    </source>
</evidence>
<keyword evidence="2 4" id="KW-0547">Nucleotide-binding</keyword>
<dbReference type="PROSITE" id="PS50975">
    <property type="entry name" value="ATP_GRASP"/>
    <property type="match status" value="1"/>
</dbReference>
<dbReference type="InterPro" id="IPR052032">
    <property type="entry name" value="ATP-dep_AA_Ligase"/>
</dbReference>
<reference evidence="6" key="1">
    <citation type="submission" date="2021-03" db="EMBL/GenBank/DDBJ databases">
        <title>Comparative genomics and phylogenomic investigation of the class Geoglossomycetes provide insights into ecological specialization and systematics.</title>
        <authorList>
            <person name="Melie T."/>
            <person name="Pirro S."/>
            <person name="Miller A.N."/>
            <person name="Quandt A."/>
        </authorList>
    </citation>
    <scope>NUCLEOTIDE SEQUENCE</scope>
    <source>
        <strain evidence="6">CAQ_001_2017</strain>
    </source>
</reference>
<dbReference type="GO" id="GO:0046872">
    <property type="term" value="F:metal ion binding"/>
    <property type="evidence" value="ECO:0007669"/>
    <property type="project" value="InterPro"/>
</dbReference>
<dbReference type="Gene3D" id="3.30.470.20">
    <property type="entry name" value="ATP-grasp fold, B domain"/>
    <property type="match status" value="1"/>
</dbReference>
<evidence type="ECO:0000256" key="4">
    <source>
        <dbReference type="PROSITE-ProRule" id="PRU00409"/>
    </source>
</evidence>
<evidence type="ECO:0000313" key="7">
    <source>
        <dbReference type="Proteomes" id="UP000750711"/>
    </source>
</evidence>
<evidence type="ECO:0000256" key="1">
    <source>
        <dbReference type="ARBA" id="ARBA00022598"/>
    </source>
</evidence>
<dbReference type="AlphaFoldDB" id="A0A9P8RMR0"/>
<proteinExistence type="predicted"/>
<dbReference type="Proteomes" id="UP000750711">
    <property type="component" value="Unassembled WGS sequence"/>
</dbReference>
<keyword evidence="3 4" id="KW-0067">ATP-binding</keyword>
<dbReference type="InterPro" id="IPR041472">
    <property type="entry name" value="BL00235/CARNS1_N"/>
</dbReference>
<feature type="non-terminal residue" evidence="6">
    <location>
        <position position="585"/>
    </location>
</feature>
<evidence type="ECO:0000313" key="6">
    <source>
        <dbReference type="EMBL" id="KAH0556811.1"/>
    </source>
</evidence>
<dbReference type="PANTHER" id="PTHR43585:SF2">
    <property type="entry name" value="ATP-GRASP ENZYME FSQD"/>
    <property type="match status" value="1"/>
</dbReference>
<keyword evidence="1" id="KW-0436">Ligase</keyword>
<dbReference type="Pfam" id="PF18130">
    <property type="entry name" value="ATPgrasp_N"/>
    <property type="match status" value="1"/>
</dbReference>
<dbReference type="InterPro" id="IPR011761">
    <property type="entry name" value="ATP-grasp"/>
</dbReference>
<dbReference type="GO" id="GO:0016874">
    <property type="term" value="F:ligase activity"/>
    <property type="evidence" value="ECO:0007669"/>
    <property type="project" value="UniProtKB-KW"/>
</dbReference>
<dbReference type="PANTHER" id="PTHR43585">
    <property type="entry name" value="FUMIPYRROLE BIOSYNTHESIS PROTEIN C"/>
    <property type="match status" value="1"/>
</dbReference>
<dbReference type="SUPFAM" id="SSF56059">
    <property type="entry name" value="Glutathione synthetase ATP-binding domain-like"/>
    <property type="match status" value="1"/>
</dbReference>
<evidence type="ECO:0000256" key="3">
    <source>
        <dbReference type="ARBA" id="ARBA00022840"/>
    </source>
</evidence>
<dbReference type="EMBL" id="JAGHQM010001005">
    <property type="protein sequence ID" value="KAH0556811.1"/>
    <property type="molecule type" value="Genomic_DNA"/>
</dbReference>
<feature type="domain" description="ATP-grasp" evidence="5">
    <location>
        <begin position="327"/>
        <end position="547"/>
    </location>
</feature>
<protein>
    <recommendedName>
        <fullName evidence="5">ATP-grasp domain-containing protein</fullName>
    </recommendedName>
</protein>
<dbReference type="Gene3D" id="3.30.1490.20">
    <property type="entry name" value="ATP-grasp fold, A domain"/>
    <property type="match status" value="1"/>
</dbReference>
<sequence length="585" mass="64498">MDGKIRIRRGLREIHFECHWHVNYSTVGPSSSECWQSADIILREISKSTDLQWSNGAEANSLVFLGASAEDVKEVEPNEFGSLAAFNFILKCLSAATSACGDEVAAKLIMPRIQGHVVRSDIIPLRLADCLSVESVVSFSEPQQHFTGKPINANTFERLVEAFAASAAGILVRSGTPIRDIKSDLLSIETELDNRLSFPWLIEQQRPRQTLAMLRGGPHSPEHGGTGASIFTASKALDIEMIVLDSNGHWLEGPDYAHWRKAFIPIDMEHDDSLPRRIVDAIREYGKKIDGIFTFSESYMVAVARAAEELSLPTAPLGGYEIATDKYRTSIAEGHKAYRTSSVDEATDAVREANLSYPLIVKPCRGWSSEGVSRVRNAQGLSDAINAIDSKRHGKDFVIEEYCDGPEVDANLVLHDGELLFFEVSDDFPKSADTNDSGSFIELANVLPSKLPTHELALLRDSLHQSLLRLGLNSGIFHLEARVKDSAMEYVVENGTMDLSYRQTPPRAVPSAWLIEINPRPPGIQASDAVASTYGIDYFGLGLLFALADKERARALSHPFRSGPQYWCEIVFIPVEHGGVFDSNN</sequence>
<dbReference type="Pfam" id="PF13535">
    <property type="entry name" value="ATP-grasp_4"/>
    <property type="match status" value="1"/>
</dbReference>
<name>A0A9P8RMR0_9PEZI</name>
<dbReference type="Gene3D" id="3.40.50.20">
    <property type="match status" value="1"/>
</dbReference>
<accession>A0A9P8RMR0</accession>
<comment type="caution">
    <text evidence="6">The sequence shown here is derived from an EMBL/GenBank/DDBJ whole genome shotgun (WGS) entry which is preliminary data.</text>
</comment>
<gene>
    <name evidence="6" type="ORF">GP486_005402</name>
</gene>
<dbReference type="GO" id="GO:0005524">
    <property type="term" value="F:ATP binding"/>
    <property type="evidence" value="ECO:0007669"/>
    <property type="project" value="UniProtKB-UniRule"/>
</dbReference>
<organism evidence="6 7">
    <name type="scientific">Trichoglossum hirsutum</name>
    <dbReference type="NCBI Taxonomy" id="265104"/>
    <lineage>
        <taxon>Eukaryota</taxon>
        <taxon>Fungi</taxon>
        <taxon>Dikarya</taxon>
        <taxon>Ascomycota</taxon>
        <taxon>Pezizomycotina</taxon>
        <taxon>Geoglossomycetes</taxon>
        <taxon>Geoglossales</taxon>
        <taxon>Geoglossaceae</taxon>
        <taxon>Trichoglossum</taxon>
    </lineage>
</organism>